<name>W9YLA4_9EURO</name>
<evidence type="ECO:0000313" key="2">
    <source>
        <dbReference type="Proteomes" id="UP000019484"/>
    </source>
</evidence>
<evidence type="ECO:0000313" key="1">
    <source>
        <dbReference type="EMBL" id="EXJ83054.1"/>
    </source>
</evidence>
<dbReference type="OrthoDB" id="4140562at2759"/>
<dbReference type="AlphaFoldDB" id="W9YLA4"/>
<proteinExistence type="predicted"/>
<accession>W9YLA4</accession>
<dbReference type="Proteomes" id="UP000019484">
    <property type="component" value="Unassembled WGS sequence"/>
</dbReference>
<gene>
    <name evidence="1" type="ORF">A1O1_06672</name>
</gene>
<protein>
    <submittedName>
        <fullName evidence="1">Uncharacterized protein</fullName>
    </submittedName>
</protein>
<dbReference type="GeneID" id="19161539"/>
<organism evidence="1 2">
    <name type="scientific">Capronia coronata CBS 617.96</name>
    <dbReference type="NCBI Taxonomy" id="1182541"/>
    <lineage>
        <taxon>Eukaryota</taxon>
        <taxon>Fungi</taxon>
        <taxon>Dikarya</taxon>
        <taxon>Ascomycota</taxon>
        <taxon>Pezizomycotina</taxon>
        <taxon>Eurotiomycetes</taxon>
        <taxon>Chaetothyriomycetidae</taxon>
        <taxon>Chaetothyriales</taxon>
        <taxon>Herpotrichiellaceae</taxon>
        <taxon>Capronia</taxon>
    </lineage>
</organism>
<keyword evidence="2" id="KW-1185">Reference proteome</keyword>
<sequence>MSIDNSLDRLLTSHGGPVTNGLNARFRKALKEFAVSQKLQYSQDNIGNIYITRPGRDHELSSICLTFPLDEPDEHLAFSGAFQAFSHFESHGLKTDLTLLGWTSTDGKLGGRDFWDTFVFKKEPVGQQVAHLQQFEGLPDPSNFSSSAMIEIQEYTGRDLTVSGSPVLVTRVKKLAPDHCKIGSSSRKASRAPEILIQGEGAEDLAQRLIRDYSDYIAALFENFD</sequence>
<dbReference type="RefSeq" id="XP_007725740.1">
    <property type="nucleotide sequence ID" value="XM_007727550.1"/>
</dbReference>
<reference evidence="1 2" key="1">
    <citation type="submission" date="2013-03" db="EMBL/GenBank/DDBJ databases">
        <title>The Genome Sequence of Capronia coronata CBS 617.96.</title>
        <authorList>
            <consortium name="The Broad Institute Genomics Platform"/>
            <person name="Cuomo C."/>
            <person name="de Hoog S."/>
            <person name="Gorbushina A."/>
            <person name="Walker B."/>
            <person name="Young S.K."/>
            <person name="Zeng Q."/>
            <person name="Gargeya S."/>
            <person name="Fitzgerald M."/>
            <person name="Haas B."/>
            <person name="Abouelleil A."/>
            <person name="Allen A.W."/>
            <person name="Alvarado L."/>
            <person name="Arachchi H.M."/>
            <person name="Berlin A.M."/>
            <person name="Chapman S.B."/>
            <person name="Gainer-Dewar J."/>
            <person name="Goldberg J."/>
            <person name="Griggs A."/>
            <person name="Gujja S."/>
            <person name="Hansen M."/>
            <person name="Howarth C."/>
            <person name="Imamovic A."/>
            <person name="Ireland A."/>
            <person name="Larimer J."/>
            <person name="McCowan C."/>
            <person name="Murphy C."/>
            <person name="Pearson M."/>
            <person name="Poon T.W."/>
            <person name="Priest M."/>
            <person name="Roberts A."/>
            <person name="Saif S."/>
            <person name="Shea T."/>
            <person name="Sisk P."/>
            <person name="Sykes S."/>
            <person name="Wortman J."/>
            <person name="Nusbaum C."/>
            <person name="Birren B."/>
        </authorList>
    </citation>
    <scope>NUCLEOTIDE SEQUENCE [LARGE SCALE GENOMIC DNA]</scope>
    <source>
        <strain evidence="1 2">CBS 617.96</strain>
    </source>
</reference>
<dbReference type="HOGENOM" id="CLU_1224632_0_0_1"/>
<comment type="caution">
    <text evidence="1">The sequence shown here is derived from an EMBL/GenBank/DDBJ whole genome shotgun (WGS) entry which is preliminary data.</text>
</comment>
<dbReference type="EMBL" id="AMWN01000006">
    <property type="protein sequence ID" value="EXJ83054.1"/>
    <property type="molecule type" value="Genomic_DNA"/>
</dbReference>